<accession>A0A6M3ILN0</accession>
<reference evidence="2" key="1">
    <citation type="submission" date="2020-03" db="EMBL/GenBank/DDBJ databases">
        <title>The deep terrestrial virosphere.</title>
        <authorList>
            <person name="Holmfeldt K."/>
            <person name="Nilsson E."/>
            <person name="Simone D."/>
            <person name="Lopez-Fernandez M."/>
            <person name="Wu X."/>
            <person name="de Brujin I."/>
            <person name="Lundin D."/>
            <person name="Andersson A."/>
            <person name="Bertilsson S."/>
            <person name="Dopson M."/>
        </authorList>
    </citation>
    <scope>NUCLEOTIDE SEQUENCE</scope>
    <source>
        <strain evidence="2">MM415B01472</strain>
    </source>
</reference>
<organism evidence="2">
    <name type="scientific">viral metagenome</name>
    <dbReference type="NCBI Taxonomy" id="1070528"/>
    <lineage>
        <taxon>unclassified sequences</taxon>
        <taxon>metagenomes</taxon>
        <taxon>organismal metagenomes</taxon>
    </lineage>
</organism>
<dbReference type="Gene3D" id="2.30.130.30">
    <property type="entry name" value="Hypothetical protein"/>
    <property type="match status" value="1"/>
</dbReference>
<dbReference type="Pfam" id="PF04266">
    <property type="entry name" value="ASCH"/>
    <property type="match status" value="1"/>
</dbReference>
<sequence length="134" mass="15711">MKAISLKQPWADLIVNGIKDIENRTWKTSYRGKLFIHASKSFDRKGYLWIKDKFQFVNLLYEDEYIRGHVMGISEIIDCVTYSDSRWFEGPYGFVFMNSTRLEKPFTYKGKLGIFNIDNYGYMLESTGMASKTV</sequence>
<feature type="domain" description="ASCH" evidence="1">
    <location>
        <begin position="4"/>
        <end position="83"/>
    </location>
</feature>
<evidence type="ECO:0000313" key="2">
    <source>
        <dbReference type="EMBL" id="QJA58303.1"/>
    </source>
</evidence>
<dbReference type="EMBL" id="MT141317">
    <property type="protein sequence ID" value="QJA58303.1"/>
    <property type="molecule type" value="Genomic_DNA"/>
</dbReference>
<proteinExistence type="predicted"/>
<dbReference type="AlphaFoldDB" id="A0A6M3ILN0"/>
<dbReference type="InterPro" id="IPR007374">
    <property type="entry name" value="ASCH_domain"/>
</dbReference>
<protein>
    <submittedName>
        <fullName evidence="2">Putative ASCH domain-containing protein</fullName>
    </submittedName>
</protein>
<dbReference type="InterPro" id="IPR015947">
    <property type="entry name" value="PUA-like_sf"/>
</dbReference>
<gene>
    <name evidence="2" type="ORF">MM415B01472_0011</name>
</gene>
<dbReference type="SUPFAM" id="SSF88697">
    <property type="entry name" value="PUA domain-like"/>
    <property type="match status" value="1"/>
</dbReference>
<dbReference type="CDD" id="cd06554">
    <property type="entry name" value="ASCH_ASC-1_like"/>
    <property type="match status" value="1"/>
</dbReference>
<name>A0A6M3ILN0_9ZZZZ</name>
<evidence type="ECO:0000259" key="1">
    <source>
        <dbReference type="Pfam" id="PF04266"/>
    </source>
</evidence>